<gene>
    <name evidence="4" type="ORF">PEVE_00030511</name>
</gene>
<keyword evidence="5" id="KW-1185">Reference proteome</keyword>
<feature type="compositionally biased region" description="Acidic residues" evidence="1">
    <location>
        <begin position="274"/>
        <end position="285"/>
    </location>
</feature>
<name>A0ABN8SXX8_9CNID</name>
<feature type="region of interest" description="Disordered" evidence="1">
    <location>
        <begin position="170"/>
        <end position="289"/>
    </location>
</feature>
<feature type="transmembrane region" description="Helical" evidence="2">
    <location>
        <begin position="294"/>
        <end position="316"/>
    </location>
</feature>
<keyword evidence="2" id="KW-0472">Membrane</keyword>
<feature type="chain" id="PRO_5047125815" evidence="3">
    <location>
        <begin position="24"/>
        <end position="1004"/>
    </location>
</feature>
<feature type="compositionally biased region" description="Basic residues" evidence="1">
    <location>
        <begin position="258"/>
        <end position="268"/>
    </location>
</feature>
<accession>A0ABN8SXX8</accession>
<dbReference type="Proteomes" id="UP001159427">
    <property type="component" value="Unassembled WGS sequence"/>
</dbReference>
<keyword evidence="2" id="KW-1133">Transmembrane helix</keyword>
<feature type="region of interest" description="Disordered" evidence="1">
    <location>
        <begin position="49"/>
        <end position="73"/>
    </location>
</feature>
<evidence type="ECO:0000256" key="3">
    <source>
        <dbReference type="SAM" id="SignalP"/>
    </source>
</evidence>
<keyword evidence="3" id="KW-0732">Signal</keyword>
<evidence type="ECO:0000313" key="4">
    <source>
        <dbReference type="EMBL" id="CAH3195533.1"/>
    </source>
</evidence>
<protein>
    <submittedName>
        <fullName evidence="4">Uncharacterized protein</fullName>
    </submittedName>
</protein>
<reference evidence="4 5" key="1">
    <citation type="submission" date="2022-05" db="EMBL/GenBank/DDBJ databases">
        <authorList>
            <consortium name="Genoscope - CEA"/>
            <person name="William W."/>
        </authorList>
    </citation>
    <scope>NUCLEOTIDE SEQUENCE [LARGE SCALE GENOMIC DNA]</scope>
</reference>
<organism evidence="4 5">
    <name type="scientific">Porites evermanni</name>
    <dbReference type="NCBI Taxonomy" id="104178"/>
    <lineage>
        <taxon>Eukaryota</taxon>
        <taxon>Metazoa</taxon>
        <taxon>Cnidaria</taxon>
        <taxon>Anthozoa</taxon>
        <taxon>Hexacorallia</taxon>
        <taxon>Scleractinia</taxon>
        <taxon>Fungiina</taxon>
        <taxon>Poritidae</taxon>
        <taxon>Porites</taxon>
    </lineage>
</organism>
<feature type="compositionally biased region" description="Polar residues" evidence="1">
    <location>
        <begin position="54"/>
        <end position="64"/>
    </location>
</feature>
<sequence length="1004" mass="110255">MKWKIIFVLAFLAPLFNNKICNAGKNPVSVGTDNKESIQRWSPTPLYAGHRHTNLSSTDSSITTGKERGNMDPRNENIEKILTMRKLGMRRLAKRQKAGVLSRIGVRPSASPLKKASMFDRVRATSATGKKYFQNFQNRFLKGALSRQSNVPIQKKVKLPVILTPLSTENDDRFFSKTNGEGAESAKHDNKDKSNTNNDHSEHAHDVPKPRMTEDERPTQSGTDSKAQHHKSSAHYEITSPGLRWTAHDPRTGPPNEKRKRYKKKKTASQRTDDVEEDTEEDDDRGESRSSVNFVAVGAVIMVFLFIFAGLARLWGMCKKRCLRRKYPDLGWNFNSLTNLSEQLSEEEIIFERTNLNCGMRTSRDSASYKPKPNPPSYQLAATHFDAQSPWTLTDTPKSTPLMAVSGCSLDNSCVVIDIPDSNPVSEGPTARTIVDLSEPSPVSFVIDAPEVDPCVDVDIPDLSSPDTSFTCSSLSDVFSLFSGTPQSSSSLTSVSSLDMTSAEPEASSLIITELETHCSSPTGTSTEALEPKPELNYHHVALATVEPEVVTDAPSSEPSITLTIEPESSLLTAESQTLLETSPLKYQATPKLSSSFDLSPSASDKSTRTVCLATESGSSSRESCKTPVAATGDVILTIQDDEDEVVLHASKKSRAETTTMRLKGENERHVARLAESTASDTPGVTINSSGLTGDVKDNWEVTAENGLRGEVKDVVTKFENVVIDLSGAASEKESDVIEVDEVIIEISDVTSEGKDGLMVVENATLEISGLTSADKNLLTMTMGPDLGGTSTTITLFSEENKLGIEEIGEKKFLPSPAGAGAGAKCSSSCSKEANDKWNSIYKNRAKLMEKQRKQNEKQKKRKGLKPAAFETNLTPPLGDEHSYCDHKTNPQVGCLCKYCEKHRQKSRGSRFFKFPRKLLSFKSKCPVKHDRCEKDFCSSTKNSFPISDACASTRSAAKDFDISFASYSGLTGEKQASRSIFNLLRSVSFFNVQSLHLQDHRRD</sequence>
<evidence type="ECO:0000313" key="5">
    <source>
        <dbReference type="Proteomes" id="UP001159427"/>
    </source>
</evidence>
<evidence type="ECO:0000256" key="1">
    <source>
        <dbReference type="SAM" id="MobiDB-lite"/>
    </source>
</evidence>
<evidence type="ECO:0000256" key="2">
    <source>
        <dbReference type="SAM" id="Phobius"/>
    </source>
</evidence>
<feature type="signal peptide" evidence="3">
    <location>
        <begin position="1"/>
        <end position="23"/>
    </location>
</feature>
<keyword evidence="2" id="KW-0812">Transmembrane</keyword>
<dbReference type="EMBL" id="CALNXI010004312">
    <property type="protein sequence ID" value="CAH3195533.1"/>
    <property type="molecule type" value="Genomic_DNA"/>
</dbReference>
<feature type="compositionally biased region" description="Basic and acidic residues" evidence="1">
    <location>
        <begin position="184"/>
        <end position="218"/>
    </location>
</feature>
<feature type="non-terminal residue" evidence="4">
    <location>
        <position position="1004"/>
    </location>
</feature>
<feature type="region of interest" description="Disordered" evidence="1">
    <location>
        <begin position="850"/>
        <end position="872"/>
    </location>
</feature>
<proteinExistence type="predicted"/>
<comment type="caution">
    <text evidence="4">The sequence shown here is derived from an EMBL/GenBank/DDBJ whole genome shotgun (WGS) entry which is preliminary data.</text>
</comment>